<dbReference type="GeneTree" id="ENSGT00940000153139"/>
<dbReference type="SMART" id="SM00913">
    <property type="entry name" value="IBN_N"/>
    <property type="match status" value="1"/>
</dbReference>
<evidence type="ECO:0000313" key="10">
    <source>
        <dbReference type="Proteomes" id="UP000233100"/>
    </source>
</evidence>
<dbReference type="Gene3D" id="1.25.10.10">
    <property type="entry name" value="Leucine-rich Repeat Variant"/>
    <property type="match status" value="2"/>
</dbReference>
<dbReference type="GO" id="GO:0005737">
    <property type="term" value="C:cytoplasm"/>
    <property type="evidence" value="ECO:0007669"/>
    <property type="project" value="UniProtKB-SubCell"/>
</dbReference>
<dbReference type="InterPro" id="IPR044189">
    <property type="entry name" value="XPO4/7-like"/>
</dbReference>
<gene>
    <name evidence="9" type="primary">RANBP17</name>
</gene>
<dbReference type="GO" id="GO:0006611">
    <property type="term" value="P:protein export from nucleus"/>
    <property type="evidence" value="ECO:0007669"/>
    <property type="project" value="TreeGrafter"/>
</dbReference>
<name>A0A2K5WFW9_MACFA</name>
<evidence type="ECO:0000256" key="6">
    <source>
        <dbReference type="ARBA" id="ARBA00022927"/>
    </source>
</evidence>
<dbReference type="STRING" id="9541.ENSMFAP00000035952"/>
<accession>A0A2K5WFW9</accession>
<dbReference type="InterPro" id="IPR016024">
    <property type="entry name" value="ARM-type_fold"/>
</dbReference>
<dbReference type="Pfam" id="PF03810">
    <property type="entry name" value="IBN_N"/>
    <property type="match status" value="1"/>
</dbReference>
<reference evidence="9" key="3">
    <citation type="submission" date="2025-09" db="UniProtKB">
        <authorList>
            <consortium name="Ensembl"/>
        </authorList>
    </citation>
    <scope>IDENTIFICATION</scope>
</reference>
<evidence type="ECO:0000313" key="9">
    <source>
        <dbReference type="Ensembl" id="ENSMFAP00000035952.2"/>
    </source>
</evidence>
<dbReference type="Bgee" id="ENSMFAG00000034347">
    <property type="expression patterns" value="Expressed in adult mammalian kidney and 13 other cell types or tissues"/>
</dbReference>
<evidence type="ECO:0000256" key="2">
    <source>
        <dbReference type="ARBA" id="ARBA00004496"/>
    </source>
</evidence>
<organism evidence="9 10">
    <name type="scientific">Macaca fascicularis</name>
    <name type="common">Crab-eating macaque</name>
    <name type="synonym">Cynomolgus monkey</name>
    <dbReference type="NCBI Taxonomy" id="9541"/>
    <lineage>
        <taxon>Eukaryota</taxon>
        <taxon>Metazoa</taxon>
        <taxon>Chordata</taxon>
        <taxon>Craniata</taxon>
        <taxon>Vertebrata</taxon>
        <taxon>Euteleostomi</taxon>
        <taxon>Mammalia</taxon>
        <taxon>Eutheria</taxon>
        <taxon>Euarchontoglires</taxon>
        <taxon>Primates</taxon>
        <taxon>Haplorrhini</taxon>
        <taxon>Catarrhini</taxon>
        <taxon>Cercopithecidae</taxon>
        <taxon>Cercopithecinae</taxon>
        <taxon>Macaca</taxon>
    </lineage>
</organism>
<dbReference type="PANTHER" id="PTHR12596">
    <property type="entry name" value="EXPORTIN 4,7-RELATED"/>
    <property type="match status" value="1"/>
</dbReference>
<protein>
    <submittedName>
        <fullName evidence="9">RAN binding protein 17</fullName>
    </submittedName>
</protein>
<evidence type="ECO:0000256" key="7">
    <source>
        <dbReference type="ARBA" id="ARBA00023242"/>
    </source>
</evidence>
<sequence>MALHFQSLAELEVLCTHLYVGTDLTQRIEAEKALLELIDSPECLSKCQLLLERGTTSYAQLLAATCLSKLVSRVSPLPVEQRMDIRNYILNYVASQPKLAPFVIQALIQVIAKITKLGWFEVQKEQFVFREIIADVKKFLQGTVEHCVIGVIILSELTQEMNLVDYSRPSAKHRKVATSFRDTSLKDILVLACSLLKEVLAKPLNLQDQCQQNLVMQVLKLVLNCLNFDFIGSSADESADDLCTVQIPTTWRTIFLEPETLDLFFNLYHSLPPLLSQLALSCLVQFASTRRSLFNSPERAKYLGNLIKGVKRILENPQGLSDPGNYHEFCRFLARLKTNYQLGELVMVKEYPEVIRLIANFTITSLQHWEVAPNSVHYLLTLWQRMVASVPFVKSTEPHLLDTYAPEITKAFITSRLESVAIVVRDHLDDPLDDTATVFQQLEQLCTVSRCEYEKTCALLVQLFDQNAQNYQNLLHPSSGVTVDITIQEGRLAWLVYLVGTVVGGRLTYTSTDEHDAMDGELSCRVFQLISLMDTGLPRCSNEKIELAILWFLDQFRKTYVGDQLQRTSKVYARMSEVLGITDDNHVLETFVTKIVTNLKYWGRCEPVISRTLQFLNDLSVGYILLKKLVKIDAVKFMLKNHTSEHFPFLGISDSYSLSDFRCRTTFYTALTRLLMVDLGEDEDEFENFMLPLTVAFETVLQIFNNNFKQEDVKRMLIGLARDLRGIAFALNTKTSYTMLFDWISQRLNFDVSSPNGILLFREASKMVCTYGNQILSLGSLSKDQIYPMKLKGISICYSALKSALCGNYVSFGVFKLYGDNHFDNVLQAFVKMLLSVSHSDLLQYRKLSQSYYPLLECLTQDHMSFIINLEPPVLMYVLTSISEGLTTLDTVVSSSCCTSLDYIVTYLFKHIAKEGKKPLRCREATQAGQRLLHFMQQNPDVLQQMMSVLMNTIVFEDCRNQWSVSRPLLGLILLNEKYFSELRASLINSQPLARQEVLAQCFRNLMEGVEQNLSIKNRDRFTQNLSVFRRDVAEALRSDGSTEPCSLDMMS</sequence>
<dbReference type="InterPro" id="IPR057947">
    <property type="entry name" value="TPR_XPO7/RBP17"/>
</dbReference>
<dbReference type="AlphaFoldDB" id="A0A2K5WFW9"/>
<proteinExistence type="inferred from homology"/>
<dbReference type="FunFam" id="1.25.10.10:FF:000042">
    <property type="entry name" value="exportin-7 isoform X1"/>
    <property type="match status" value="1"/>
</dbReference>
<keyword evidence="7" id="KW-0539">Nucleus</keyword>
<reference evidence="9" key="2">
    <citation type="submission" date="2025-08" db="UniProtKB">
        <authorList>
            <consortium name="Ensembl"/>
        </authorList>
    </citation>
    <scope>IDENTIFICATION</scope>
</reference>
<dbReference type="FunFam" id="1.25.10.10:FF:000554">
    <property type="entry name" value="Exportin-7"/>
    <property type="match status" value="1"/>
</dbReference>
<dbReference type="InterPro" id="IPR001494">
    <property type="entry name" value="Importin-beta_N"/>
</dbReference>
<evidence type="ECO:0000256" key="5">
    <source>
        <dbReference type="ARBA" id="ARBA00022490"/>
    </source>
</evidence>
<keyword evidence="6" id="KW-0653">Protein transport</keyword>
<dbReference type="Proteomes" id="UP000233100">
    <property type="component" value="Chromosome 6"/>
</dbReference>
<dbReference type="GO" id="GO:0005643">
    <property type="term" value="C:nuclear pore"/>
    <property type="evidence" value="ECO:0007669"/>
    <property type="project" value="TreeGrafter"/>
</dbReference>
<dbReference type="Ensembl" id="ENSMFAT00000010193.2">
    <property type="protein sequence ID" value="ENSMFAP00000035952.2"/>
    <property type="gene ID" value="ENSMFAG00000034347.2"/>
</dbReference>
<dbReference type="GO" id="GO:0031267">
    <property type="term" value="F:small GTPase binding"/>
    <property type="evidence" value="ECO:0007669"/>
    <property type="project" value="InterPro"/>
</dbReference>
<evidence type="ECO:0000256" key="4">
    <source>
        <dbReference type="ARBA" id="ARBA00022448"/>
    </source>
</evidence>
<evidence type="ECO:0000259" key="8">
    <source>
        <dbReference type="SMART" id="SM00913"/>
    </source>
</evidence>
<feature type="domain" description="Importin N-terminal" evidence="8">
    <location>
        <begin position="30"/>
        <end position="95"/>
    </location>
</feature>
<keyword evidence="4" id="KW-0813">Transport</keyword>
<dbReference type="InterPro" id="IPR011989">
    <property type="entry name" value="ARM-like"/>
</dbReference>
<comment type="similarity">
    <text evidence="3">Belongs to the exportin family.</text>
</comment>
<dbReference type="PANTHER" id="PTHR12596:SF8">
    <property type="entry name" value="RAN-BINDING PROTEIN 17"/>
    <property type="match status" value="1"/>
</dbReference>
<dbReference type="VEuPathDB" id="HostDB:ENSMFAG00000034347"/>
<dbReference type="SUPFAM" id="SSF48371">
    <property type="entry name" value="ARM repeat"/>
    <property type="match status" value="1"/>
</dbReference>
<evidence type="ECO:0000256" key="1">
    <source>
        <dbReference type="ARBA" id="ARBA00004123"/>
    </source>
</evidence>
<keyword evidence="10" id="KW-1185">Reference proteome</keyword>
<dbReference type="GO" id="GO:0005049">
    <property type="term" value="F:nuclear export signal receptor activity"/>
    <property type="evidence" value="ECO:0007669"/>
    <property type="project" value="InterPro"/>
</dbReference>
<dbReference type="Pfam" id="PF25795">
    <property type="entry name" value="TPR_XPO7"/>
    <property type="match status" value="1"/>
</dbReference>
<evidence type="ECO:0000256" key="3">
    <source>
        <dbReference type="ARBA" id="ARBA00009466"/>
    </source>
</evidence>
<keyword evidence="5" id="KW-0963">Cytoplasm</keyword>
<comment type="subcellular location">
    <subcellularLocation>
        <location evidence="2">Cytoplasm</location>
    </subcellularLocation>
    <subcellularLocation>
        <location evidence="1">Nucleus</location>
    </subcellularLocation>
</comment>
<reference evidence="9 10" key="1">
    <citation type="submission" date="2013-03" db="EMBL/GenBank/DDBJ databases">
        <authorList>
            <person name="Warren W."/>
            <person name="Wilson R.K."/>
        </authorList>
    </citation>
    <scope>NUCLEOTIDE SEQUENCE</scope>
</reference>